<dbReference type="HOGENOM" id="CLU_2240269_0_0_1"/>
<organism evidence="1 2">
    <name type="scientific">Amborella trichopoda</name>
    <dbReference type="NCBI Taxonomy" id="13333"/>
    <lineage>
        <taxon>Eukaryota</taxon>
        <taxon>Viridiplantae</taxon>
        <taxon>Streptophyta</taxon>
        <taxon>Embryophyta</taxon>
        <taxon>Tracheophyta</taxon>
        <taxon>Spermatophyta</taxon>
        <taxon>Magnoliopsida</taxon>
        <taxon>Amborellales</taxon>
        <taxon>Amborellaceae</taxon>
        <taxon>Amborella</taxon>
    </lineage>
</organism>
<proteinExistence type="predicted"/>
<dbReference type="AlphaFoldDB" id="W1PMN7"/>
<evidence type="ECO:0000313" key="1">
    <source>
        <dbReference type="EMBL" id="ERN08971.1"/>
    </source>
</evidence>
<sequence length="105" mass="12097">MKKFVSMVVTFFESTPIFPTSLQGSTVWKRALMLPFMFLPTSLQGSTVWKRALMLPFMFLPTSLQGSTVWKRALMLPFMFLFFLTQGHRRVVESILVTSKLKKGN</sequence>
<keyword evidence="2" id="KW-1185">Reference proteome</keyword>
<gene>
    <name evidence="1" type="ORF">AMTR_s00153p00016460</name>
</gene>
<dbReference type="Gramene" id="ERN08971">
    <property type="protein sequence ID" value="ERN08971"/>
    <property type="gene ID" value="AMTR_s00153p00016460"/>
</dbReference>
<name>W1PMN7_AMBTC</name>
<evidence type="ECO:0000313" key="2">
    <source>
        <dbReference type="Proteomes" id="UP000017836"/>
    </source>
</evidence>
<accession>W1PMN7</accession>
<reference evidence="2" key="1">
    <citation type="journal article" date="2013" name="Science">
        <title>The Amborella genome and the evolution of flowering plants.</title>
        <authorList>
            <consortium name="Amborella Genome Project"/>
        </authorList>
    </citation>
    <scope>NUCLEOTIDE SEQUENCE [LARGE SCALE GENOMIC DNA]</scope>
</reference>
<dbReference type="EMBL" id="KI393119">
    <property type="protein sequence ID" value="ERN08971.1"/>
    <property type="molecule type" value="Genomic_DNA"/>
</dbReference>
<protein>
    <submittedName>
        <fullName evidence="1">Uncharacterized protein</fullName>
    </submittedName>
</protein>
<dbReference type="Proteomes" id="UP000017836">
    <property type="component" value="Unassembled WGS sequence"/>
</dbReference>